<dbReference type="RefSeq" id="WP_345224888.1">
    <property type="nucleotide sequence ID" value="NZ_BAABHA010000008.1"/>
</dbReference>
<dbReference type="Proteomes" id="UP001500454">
    <property type="component" value="Unassembled WGS sequence"/>
</dbReference>
<proteinExistence type="predicted"/>
<evidence type="ECO:0000313" key="2">
    <source>
        <dbReference type="EMBL" id="GAA4384267.1"/>
    </source>
</evidence>
<evidence type="ECO:0008006" key="4">
    <source>
        <dbReference type="Google" id="ProtNLM"/>
    </source>
</evidence>
<keyword evidence="1" id="KW-1133">Transmembrane helix</keyword>
<sequence>MGKNAYDGILRRHFLSEHWHKGIASAMAAWLPAYLLALSLFTESSTVAMVFASAIGVLIILAVFTHYEGFTLELAPRRYRRYTWVLGLRFGRWYPLPVIVRIQVRSLQRRHLLPVEHVPGQLGLTATERGWQVLLSVSGSSIGIVAAYTKLAKAQTIAHELAHLLMLPVVLSTDEILQ</sequence>
<keyword evidence="1" id="KW-0812">Transmembrane</keyword>
<keyword evidence="3" id="KW-1185">Reference proteome</keyword>
<feature type="transmembrane region" description="Helical" evidence="1">
    <location>
        <begin position="21"/>
        <end position="41"/>
    </location>
</feature>
<gene>
    <name evidence="2" type="ORF">GCM10023186_26260</name>
</gene>
<reference evidence="3" key="1">
    <citation type="journal article" date="2019" name="Int. J. Syst. Evol. Microbiol.">
        <title>The Global Catalogue of Microorganisms (GCM) 10K type strain sequencing project: providing services to taxonomists for standard genome sequencing and annotation.</title>
        <authorList>
            <consortium name="The Broad Institute Genomics Platform"/>
            <consortium name="The Broad Institute Genome Sequencing Center for Infectious Disease"/>
            <person name="Wu L."/>
            <person name="Ma J."/>
        </authorList>
    </citation>
    <scope>NUCLEOTIDE SEQUENCE [LARGE SCALE GENOMIC DNA]</scope>
    <source>
        <strain evidence="3">JCM 17924</strain>
    </source>
</reference>
<feature type="transmembrane region" description="Helical" evidence="1">
    <location>
        <begin position="47"/>
        <end position="70"/>
    </location>
</feature>
<evidence type="ECO:0000256" key="1">
    <source>
        <dbReference type="SAM" id="Phobius"/>
    </source>
</evidence>
<name>A0ABP8J401_9BACT</name>
<comment type="caution">
    <text evidence="2">The sequence shown here is derived from an EMBL/GenBank/DDBJ whole genome shotgun (WGS) entry which is preliminary data.</text>
</comment>
<organism evidence="2 3">
    <name type="scientific">Hymenobacter koreensis</name>
    <dbReference type="NCBI Taxonomy" id="1084523"/>
    <lineage>
        <taxon>Bacteria</taxon>
        <taxon>Pseudomonadati</taxon>
        <taxon>Bacteroidota</taxon>
        <taxon>Cytophagia</taxon>
        <taxon>Cytophagales</taxon>
        <taxon>Hymenobacteraceae</taxon>
        <taxon>Hymenobacter</taxon>
    </lineage>
</organism>
<protein>
    <recommendedName>
        <fullName evidence="4">PH domain-containing protein</fullName>
    </recommendedName>
</protein>
<keyword evidence="1" id="KW-0472">Membrane</keyword>
<dbReference type="EMBL" id="BAABHA010000008">
    <property type="protein sequence ID" value="GAA4384267.1"/>
    <property type="molecule type" value="Genomic_DNA"/>
</dbReference>
<accession>A0ABP8J401</accession>
<evidence type="ECO:0000313" key="3">
    <source>
        <dbReference type="Proteomes" id="UP001500454"/>
    </source>
</evidence>